<dbReference type="Proteomes" id="UP001107558">
    <property type="component" value="Chromosome 2"/>
</dbReference>
<keyword evidence="2" id="KW-1185">Reference proteome</keyword>
<sequence length="249" mass="29626">MEQWLIVGINGITNGGKTTLASKLENYFLERRGQEIKTGIEINRVELINQDDYFREIDDPKHQKIEKLNHLNWEIIDAINTDRLIDDIMKIVGKNFVLYNTQSKSLHVDHENLFAHHYATNYNSMLKYNNELMLNNDDGNHLNYKHVKHNFLLNILIIEGFLIFNHPVTFDICNIKFHLHVPYEVCFERRKKREYNPPDVLGYFEMVVWPEYERNLQNFKHRKDVTFLNGQASPEKCFDFVLNSLINEL</sequence>
<dbReference type="EMBL" id="JADBJN010000002">
    <property type="protein sequence ID" value="KAG5678191.1"/>
    <property type="molecule type" value="Genomic_DNA"/>
</dbReference>
<evidence type="ECO:0008006" key="3">
    <source>
        <dbReference type="Google" id="ProtNLM"/>
    </source>
</evidence>
<dbReference type="PANTHER" id="PTHR10285">
    <property type="entry name" value="URIDINE KINASE"/>
    <property type="match status" value="1"/>
</dbReference>
<proteinExistence type="predicted"/>
<accession>A0A9J6C887</accession>
<evidence type="ECO:0000313" key="1">
    <source>
        <dbReference type="EMBL" id="KAG5678191.1"/>
    </source>
</evidence>
<dbReference type="Gene3D" id="3.40.50.300">
    <property type="entry name" value="P-loop containing nucleotide triphosphate hydrolases"/>
    <property type="match status" value="1"/>
</dbReference>
<organism evidence="1 2">
    <name type="scientific">Polypedilum vanderplanki</name>
    <name type="common">Sleeping chironomid midge</name>
    <dbReference type="NCBI Taxonomy" id="319348"/>
    <lineage>
        <taxon>Eukaryota</taxon>
        <taxon>Metazoa</taxon>
        <taxon>Ecdysozoa</taxon>
        <taxon>Arthropoda</taxon>
        <taxon>Hexapoda</taxon>
        <taxon>Insecta</taxon>
        <taxon>Pterygota</taxon>
        <taxon>Neoptera</taxon>
        <taxon>Endopterygota</taxon>
        <taxon>Diptera</taxon>
        <taxon>Nematocera</taxon>
        <taxon>Chironomoidea</taxon>
        <taxon>Chironomidae</taxon>
        <taxon>Chironominae</taxon>
        <taxon>Polypedilum</taxon>
        <taxon>Polypedilum</taxon>
    </lineage>
</organism>
<comment type="caution">
    <text evidence="1">The sequence shown here is derived from an EMBL/GenBank/DDBJ whole genome shotgun (WGS) entry which is preliminary data.</text>
</comment>
<dbReference type="InterPro" id="IPR027417">
    <property type="entry name" value="P-loop_NTPase"/>
</dbReference>
<name>A0A9J6C887_POLVA</name>
<gene>
    <name evidence="1" type="ORF">PVAND_007884</name>
</gene>
<evidence type="ECO:0000313" key="2">
    <source>
        <dbReference type="Proteomes" id="UP001107558"/>
    </source>
</evidence>
<protein>
    <recommendedName>
        <fullName evidence="3">Nicotinamide riboside kinase</fullName>
    </recommendedName>
</protein>
<dbReference type="SUPFAM" id="SSF52540">
    <property type="entry name" value="P-loop containing nucleoside triphosphate hydrolases"/>
    <property type="match status" value="1"/>
</dbReference>
<dbReference type="OrthoDB" id="10041966at2759"/>
<reference evidence="1" key="1">
    <citation type="submission" date="2021-03" db="EMBL/GenBank/DDBJ databases">
        <title>Chromosome level genome of the anhydrobiotic midge Polypedilum vanderplanki.</title>
        <authorList>
            <person name="Yoshida Y."/>
            <person name="Kikawada T."/>
            <person name="Gusev O."/>
        </authorList>
    </citation>
    <scope>NUCLEOTIDE SEQUENCE</scope>
    <source>
        <strain evidence="1">NIAS01</strain>
        <tissue evidence="1">Whole body or cell culture</tissue>
    </source>
</reference>
<dbReference type="AlphaFoldDB" id="A0A9J6C887"/>